<dbReference type="Proteomes" id="UP000290189">
    <property type="component" value="Unassembled WGS sequence"/>
</dbReference>
<geneLocation type="mitochondrion" evidence="3"/>
<evidence type="ECO:0000259" key="1">
    <source>
        <dbReference type="Pfam" id="PF00350"/>
    </source>
</evidence>
<dbReference type="OrthoDB" id="415706at2759"/>
<dbReference type="Gene3D" id="3.40.50.300">
    <property type="entry name" value="P-loop containing nucleotide triphosphate hydrolases"/>
    <property type="match status" value="1"/>
</dbReference>
<dbReference type="STRING" id="37360.A0A0G4J4B6"/>
<evidence type="ECO:0000313" key="2">
    <source>
        <dbReference type="EMBL" id="CEP02189.1"/>
    </source>
</evidence>
<dbReference type="GO" id="GO:0008017">
    <property type="term" value="F:microtubule binding"/>
    <property type="evidence" value="ECO:0007669"/>
    <property type="project" value="TreeGrafter"/>
</dbReference>
<reference evidence="3 5" key="2">
    <citation type="submission" date="2018-03" db="EMBL/GenBank/DDBJ databases">
        <authorList>
            <person name="Fogelqvist J."/>
        </authorList>
    </citation>
    <scope>NUCLEOTIDE SEQUENCE [LARGE SCALE GENOMIC DNA]</scope>
</reference>
<dbReference type="PANTHER" id="PTHR11566">
    <property type="entry name" value="DYNAMIN"/>
    <property type="match status" value="1"/>
</dbReference>
<dbReference type="InterPro" id="IPR022812">
    <property type="entry name" value="Dynamin"/>
</dbReference>
<gene>
    <name evidence="2" type="ORF">PBRA_002453</name>
    <name evidence="3" type="ORF">PLBR_LOCUS839</name>
</gene>
<evidence type="ECO:0000313" key="3">
    <source>
        <dbReference type="EMBL" id="SPQ93624.1"/>
    </source>
</evidence>
<dbReference type="OMA" id="MALKMHE"/>
<dbReference type="GO" id="GO:0005874">
    <property type="term" value="C:microtubule"/>
    <property type="evidence" value="ECO:0007669"/>
    <property type="project" value="TreeGrafter"/>
</dbReference>
<feature type="domain" description="Dynamin N-terminal" evidence="1">
    <location>
        <begin position="44"/>
        <end position="217"/>
    </location>
</feature>
<evidence type="ECO:0000313" key="5">
    <source>
        <dbReference type="Proteomes" id="UP000290189"/>
    </source>
</evidence>
<dbReference type="Proteomes" id="UP000039324">
    <property type="component" value="Unassembled WGS sequence"/>
</dbReference>
<proteinExistence type="predicted"/>
<dbReference type="GO" id="GO:0003924">
    <property type="term" value="F:GTPase activity"/>
    <property type="evidence" value="ECO:0007669"/>
    <property type="project" value="TreeGrafter"/>
</dbReference>
<name>A0A0G4J4B6_PLABS</name>
<dbReference type="AlphaFoldDB" id="A0A0G4J4B6"/>
<keyword evidence="4" id="KW-1185">Reference proteome</keyword>
<dbReference type="SUPFAM" id="SSF52540">
    <property type="entry name" value="P-loop containing nucleoside triphosphate hydrolases"/>
    <property type="match status" value="1"/>
</dbReference>
<dbReference type="GO" id="GO:0016020">
    <property type="term" value="C:membrane"/>
    <property type="evidence" value="ECO:0007669"/>
    <property type="project" value="TreeGrafter"/>
</dbReference>
<keyword evidence="3" id="KW-0496">Mitochondrion</keyword>
<dbReference type="EMBL" id="OVEO01000001">
    <property type="protein sequence ID" value="SPQ93624.1"/>
    <property type="molecule type" value="Genomic_DNA"/>
</dbReference>
<organism evidence="2 4">
    <name type="scientific">Plasmodiophora brassicae</name>
    <name type="common">Clubroot disease agent</name>
    <dbReference type="NCBI Taxonomy" id="37360"/>
    <lineage>
        <taxon>Eukaryota</taxon>
        <taxon>Sar</taxon>
        <taxon>Rhizaria</taxon>
        <taxon>Endomyxa</taxon>
        <taxon>Phytomyxea</taxon>
        <taxon>Plasmodiophorida</taxon>
        <taxon>Plasmodiophoridae</taxon>
        <taxon>Plasmodiophora</taxon>
    </lineage>
</organism>
<evidence type="ECO:0000313" key="4">
    <source>
        <dbReference type="Proteomes" id="UP000039324"/>
    </source>
</evidence>
<dbReference type="InterPro" id="IPR045063">
    <property type="entry name" value="Dynamin_N"/>
</dbReference>
<dbReference type="InterPro" id="IPR027417">
    <property type="entry name" value="P-loop_NTPase"/>
</dbReference>
<accession>A0A0G4J4B6</accession>
<dbReference type="GO" id="GO:0005737">
    <property type="term" value="C:cytoplasm"/>
    <property type="evidence" value="ECO:0007669"/>
    <property type="project" value="TreeGrafter"/>
</dbReference>
<dbReference type="PRINTS" id="PR00195">
    <property type="entry name" value="DYNAMIN"/>
</dbReference>
<dbReference type="EMBL" id="CDSF01000122">
    <property type="protein sequence ID" value="CEP02189.1"/>
    <property type="molecule type" value="Genomic_DNA"/>
</dbReference>
<sequence length="816" mass="91415">MVGPAVEQPFAATAAELEERRLFSDIIGILRSHSISADAIPTLCLVGVQSHGKSSLVEFFVGIPLTLIKEDTGTRCPTKFFLQFDSQARTPHCDIVKVPREVAHLYPNVSVARPINVDYKVLPDALGKVMQQLEEHSATGFSMDELEVHVTSDLCPNLFFVDLPGIVSPIDPRCTVIGDIVRSYLQMPNVIPIMVVKASEDLATGMLYSFIRDHARPGWKESSLFVATHFDANLPKNGDALTLKLEGHCCDPENPKLKRVLTKYFVSCNPPPIVDRAALMQKKHSELVERIRNLERLEADMIEKCLAEVKSSGQPDFDVAHWRQFMGLSHAKSAIKRKWYESYSAQFPNVQLALMQKQRETAARIDGLRAIKESLNPTSIRLRVSSLAADFLNLIKLVTQQDSTIWSVDKLGSLSSGVSFEDEDSRYRSSGGKVFVWGREMSQSDMMTINASMSGWQRELPAKLLGVSQIRRLFNVNRAIISMAELPPVDDSMWMNALGHFIKASTEPSWDHAIAQVVNWSLREIMIPSVDFLTSRVVHVYNHIGVIVASALKDKYDPEYHRFIDEILESYLSFVAENGERSAEAAKHLVRAKSSFLNMKLGSNLAQMFCELEHQTRCTDHVEAPYDETAYYQSPVYEEPGNGEEAPPPPLERRICGTQARLAMLLSEPKATERLPLARYVDRDAVAIVRDVVEKSLLTQLSFSVYDIESLIVCDLERPIHNPYSRPELTSGDSLEAYVNRVACQDADKLMATIVFDEAKNEADILELEAYSQTLAKDIVLIEEKRDALKALYSRAPRPARKSIVNGGPAPRRNGK</sequence>
<reference evidence="2 4" key="1">
    <citation type="submission" date="2015-02" db="EMBL/GenBank/DDBJ databases">
        <authorList>
            <person name="Chooi Y.-H."/>
        </authorList>
    </citation>
    <scope>NUCLEOTIDE SEQUENCE [LARGE SCALE GENOMIC DNA]</scope>
    <source>
        <strain evidence="2">E3</strain>
    </source>
</reference>
<dbReference type="Pfam" id="PF00350">
    <property type="entry name" value="Dynamin_N"/>
    <property type="match status" value="1"/>
</dbReference>
<protein>
    <recommendedName>
        <fullName evidence="1">Dynamin N-terminal domain-containing protein</fullName>
    </recommendedName>
</protein>